<evidence type="ECO:0000256" key="21">
    <source>
        <dbReference type="ARBA" id="ARBA00047426"/>
    </source>
</evidence>
<sequence length="534" mass="61024">MAKKVAILGAGASGLTAIKSCNDEGLAPVCFERTNDIGGLWNFTEEVREDQACVAKSTVINTSKEMMCYSDFIIPKEYPNFMHNTYVQKYFRLYADKFNLLKHIKFRTEVTSVKKADDFAKTGQWQLHIKDLNNNAETVEIYDAVLICTGHHADINIPKMPGLENFKGRIIHSHDYKDLRGYEDKNIVIVGIGNSGGDAAVELSRVAKQVYLSTRRGSWVLNRVGSAGVPQDLIFTKRVNELLKDLLPISWVNSVAESIIEKRFDHEKYSLRPNHRFYSQHPMVNDDLPNRIICGAIQIRPDIDHFTVNGVKFVDGTEVEADVVFLATGYKFGFPFLDDSVLDVHDNHVDLYKYAWAPDLEHPTLAVIGCIQPWGAINPIAELQCRWAAAVFKGDIQLPPREEMCEDIKKKKEDMSERYVKSQRHTIQVDWIPFMDEIAEQAQCKPDLWKLFKEDPRCALNCLFGPCTPYQYRLQGRKPWSGAKDAINTQWERVYAPLKTRPTGNDAGGESRLKTFIFQMLLFMVIVFLYKMFM</sequence>
<comment type="subcellular location">
    <subcellularLocation>
        <location evidence="2">Endoplasmic reticulum membrane</location>
        <topology evidence="2">Single-pass membrane protein</topology>
    </subcellularLocation>
    <subcellularLocation>
        <location evidence="3">Microsome membrane</location>
    </subcellularLocation>
</comment>
<dbReference type="PANTHER" id="PTHR23023">
    <property type="entry name" value="DIMETHYLANILINE MONOOXYGENASE"/>
    <property type="match status" value="1"/>
</dbReference>
<comment type="similarity">
    <text evidence="4 33 34">Belongs to the FMO family.</text>
</comment>
<dbReference type="SUPFAM" id="SSF51905">
    <property type="entry name" value="FAD/NAD(P)-binding domain"/>
    <property type="match status" value="2"/>
</dbReference>
<name>A0A8J1Y201_OWEFU</name>
<evidence type="ECO:0000256" key="19">
    <source>
        <dbReference type="ARBA" id="ARBA00045957"/>
    </source>
</evidence>
<evidence type="ECO:0000256" key="20">
    <source>
        <dbReference type="ARBA" id="ARBA00047338"/>
    </source>
</evidence>
<evidence type="ECO:0000256" key="5">
    <source>
        <dbReference type="ARBA" id="ARBA00022481"/>
    </source>
</evidence>
<comment type="catalytic activity">
    <reaction evidence="25">
        <text>hexan-3-one + NADPH + O2 + H(+) = ethyl butanoate + NADP(+) + H2O</text>
        <dbReference type="Rhea" id="RHEA:54844"/>
        <dbReference type="ChEBI" id="CHEBI:15377"/>
        <dbReference type="ChEBI" id="CHEBI:15378"/>
        <dbReference type="ChEBI" id="CHEBI:15379"/>
        <dbReference type="ChEBI" id="CHEBI:57783"/>
        <dbReference type="ChEBI" id="CHEBI:58349"/>
        <dbReference type="ChEBI" id="CHEBI:88764"/>
        <dbReference type="ChEBI" id="CHEBI:89891"/>
    </reaction>
    <physiologicalReaction direction="left-to-right" evidence="25">
        <dbReference type="Rhea" id="RHEA:54845"/>
    </physiologicalReaction>
</comment>
<evidence type="ECO:0000256" key="6">
    <source>
        <dbReference type="ARBA" id="ARBA00022553"/>
    </source>
</evidence>
<dbReference type="AlphaFoldDB" id="A0A8J1Y201"/>
<gene>
    <name evidence="35" type="ORF">OFUS_LOCUS7946</name>
</gene>
<comment type="catalytic activity">
    <reaction evidence="31">
        <text>N,N-dimethylaniline + NADPH + O2 + H(+) = N,N-dimethylaniline N-oxide + NADP(+) + H2O</text>
        <dbReference type="Rhea" id="RHEA:24468"/>
        <dbReference type="ChEBI" id="CHEBI:15377"/>
        <dbReference type="ChEBI" id="CHEBI:15378"/>
        <dbReference type="ChEBI" id="CHEBI:15379"/>
        <dbReference type="ChEBI" id="CHEBI:16269"/>
        <dbReference type="ChEBI" id="CHEBI:17735"/>
        <dbReference type="ChEBI" id="CHEBI:57783"/>
        <dbReference type="ChEBI" id="CHEBI:58349"/>
        <dbReference type="EC" id="1.14.13.8"/>
    </reaction>
    <physiologicalReaction direction="left-to-right" evidence="31">
        <dbReference type="Rhea" id="RHEA:24469"/>
    </physiologicalReaction>
</comment>
<comment type="catalytic activity">
    <reaction evidence="23">
        <text>sulcatone + NADPH + O2 + H(+) = 4-methylpent-3-en-1-yl acetate + NADP(+) + H2O</text>
        <dbReference type="Rhea" id="RHEA:54864"/>
        <dbReference type="ChEBI" id="CHEBI:15377"/>
        <dbReference type="ChEBI" id="CHEBI:15378"/>
        <dbReference type="ChEBI" id="CHEBI:15379"/>
        <dbReference type="ChEBI" id="CHEBI:16310"/>
        <dbReference type="ChEBI" id="CHEBI:57783"/>
        <dbReference type="ChEBI" id="CHEBI:58349"/>
        <dbReference type="ChEBI" id="CHEBI:138373"/>
    </reaction>
    <physiologicalReaction direction="left-to-right" evidence="23">
        <dbReference type="Rhea" id="RHEA:54865"/>
    </physiologicalReaction>
</comment>
<evidence type="ECO:0000313" key="35">
    <source>
        <dbReference type="EMBL" id="CAH1781362.1"/>
    </source>
</evidence>
<evidence type="ECO:0000256" key="13">
    <source>
        <dbReference type="ARBA" id="ARBA00022989"/>
    </source>
</evidence>
<evidence type="ECO:0000256" key="12">
    <source>
        <dbReference type="ARBA" id="ARBA00022857"/>
    </source>
</evidence>
<comment type="catalytic activity">
    <reaction evidence="28">
        <text>octan-3-one + NADPH + O2 + H(+) = ethyl hexanoate + NADP(+) + H2O</text>
        <dbReference type="Rhea" id="RHEA:54856"/>
        <dbReference type="ChEBI" id="CHEBI:15377"/>
        <dbReference type="ChEBI" id="CHEBI:15378"/>
        <dbReference type="ChEBI" id="CHEBI:15379"/>
        <dbReference type="ChEBI" id="CHEBI:57783"/>
        <dbReference type="ChEBI" id="CHEBI:58349"/>
        <dbReference type="ChEBI" id="CHEBI:80946"/>
        <dbReference type="ChEBI" id="CHEBI:86055"/>
    </reaction>
    <physiologicalReaction direction="left-to-right" evidence="28">
        <dbReference type="Rhea" id="RHEA:54857"/>
    </physiologicalReaction>
</comment>
<dbReference type="InterPro" id="IPR050346">
    <property type="entry name" value="FMO-like"/>
</dbReference>
<dbReference type="Proteomes" id="UP000749559">
    <property type="component" value="Unassembled WGS sequence"/>
</dbReference>
<evidence type="ECO:0000256" key="15">
    <source>
        <dbReference type="ARBA" id="ARBA00023033"/>
    </source>
</evidence>
<evidence type="ECO:0000256" key="2">
    <source>
        <dbReference type="ARBA" id="ARBA00004389"/>
    </source>
</evidence>
<keyword evidence="6" id="KW-0597">Phosphoprotein</keyword>
<dbReference type="GO" id="GO:0034899">
    <property type="term" value="F:trimethylamine monooxygenase activity"/>
    <property type="evidence" value="ECO:0007669"/>
    <property type="project" value="UniProtKB-EC"/>
</dbReference>
<keyword evidence="17 33" id="KW-0472">Membrane</keyword>
<comment type="function">
    <text evidence="18">Acts as a Baeyer-Villiger monooxygenase on a broad range of substrates. Catalyzes the insertion of an oxygen atom into a carbon-carbon bond adjacent to a carbonyl, which converts ketones to esters. Active on diverse carbonyl compounds, whereas soft nucleophiles are mostly non- or poorly reactive. In contrast with other forms of FMO it is non- or poorly active on 'classical' substrates such as drugs, pesticides, and dietary components containing soft nucleophilic heteroatoms. Able to oxidize drug molecules bearing a carbonyl group on an aliphatic chain, such as nabumetone and pentoxifylline. Also, in the absence of substrates, shows slow but yet significant NADPH oxidase activity. Acts as a positive modulator of cholesterol biosynthesis as well as glucose homeostasis, promoting metabolic aging via pleiotropic effects.</text>
</comment>
<keyword evidence="11" id="KW-0492">Microsome</keyword>
<evidence type="ECO:0000256" key="24">
    <source>
        <dbReference type="ARBA" id="ARBA00047864"/>
    </source>
</evidence>
<evidence type="ECO:0000256" key="18">
    <source>
        <dbReference type="ARBA" id="ARBA00045722"/>
    </source>
</evidence>
<keyword evidence="9 33" id="KW-0256">Endoplasmic reticulum</keyword>
<evidence type="ECO:0000256" key="33">
    <source>
        <dbReference type="PIRNR" id="PIRNR000332"/>
    </source>
</evidence>
<evidence type="ECO:0000256" key="14">
    <source>
        <dbReference type="ARBA" id="ARBA00023002"/>
    </source>
</evidence>
<dbReference type="GO" id="GO:0006629">
    <property type="term" value="P:lipid metabolic process"/>
    <property type="evidence" value="ECO:0007669"/>
    <property type="project" value="UniProtKB-KW"/>
</dbReference>
<protein>
    <recommendedName>
        <fullName evidence="34">Flavin-containing monooxygenase</fullName>
        <ecNumber evidence="34">1.-.-.-</ecNumber>
    </recommendedName>
</protein>
<evidence type="ECO:0000256" key="22">
    <source>
        <dbReference type="ARBA" id="ARBA00047574"/>
    </source>
</evidence>
<dbReference type="GO" id="GO:0016174">
    <property type="term" value="F:NAD(P)H oxidase H2O2-forming activity"/>
    <property type="evidence" value="ECO:0007669"/>
    <property type="project" value="UniProtKB-EC"/>
</dbReference>
<dbReference type="PIRSF" id="PIRSF000332">
    <property type="entry name" value="FMO"/>
    <property type="match status" value="1"/>
</dbReference>
<evidence type="ECO:0000256" key="17">
    <source>
        <dbReference type="ARBA" id="ARBA00023136"/>
    </source>
</evidence>
<evidence type="ECO:0000256" key="27">
    <source>
        <dbReference type="ARBA" id="ARBA00048088"/>
    </source>
</evidence>
<evidence type="ECO:0000256" key="11">
    <source>
        <dbReference type="ARBA" id="ARBA00022848"/>
    </source>
</evidence>
<comment type="catalytic activity">
    <reaction evidence="26">
        <text>hypotaurine + NADPH + O2 + H(+) = taurine + NADP(+) + H2O</text>
        <dbReference type="Rhea" id="RHEA:69819"/>
        <dbReference type="ChEBI" id="CHEBI:15377"/>
        <dbReference type="ChEBI" id="CHEBI:15378"/>
        <dbReference type="ChEBI" id="CHEBI:15379"/>
        <dbReference type="ChEBI" id="CHEBI:57783"/>
        <dbReference type="ChEBI" id="CHEBI:57853"/>
        <dbReference type="ChEBI" id="CHEBI:58349"/>
        <dbReference type="ChEBI" id="CHEBI:507393"/>
        <dbReference type="EC" id="1.14.13.8"/>
    </reaction>
    <physiologicalReaction direction="left-to-right" evidence="26">
        <dbReference type="Rhea" id="RHEA:69820"/>
    </physiologicalReaction>
</comment>
<evidence type="ECO:0000256" key="30">
    <source>
        <dbReference type="ARBA" id="ARBA00048990"/>
    </source>
</evidence>
<keyword evidence="12 33" id="KW-0521">NADP</keyword>
<dbReference type="PRINTS" id="PR00370">
    <property type="entry name" value="FMOXYGENASE"/>
</dbReference>
<reference evidence="35" key="1">
    <citation type="submission" date="2022-03" db="EMBL/GenBank/DDBJ databases">
        <authorList>
            <person name="Martin C."/>
        </authorList>
    </citation>
    <scope>NUCLEOTIDE SEQUENCE</scope>
</reference>
<keyword evidence="16" id="KW-0443">Lipid metabolism</keyword>
<dbReference type="InterPro" id="IPR036188">
    <property type="entry name" value="FAD/NAD-bd_sf"/>
</dbReference>
<evidence type="ECO:0000256" key="1">
    <source>
        <dbReference type="ARBA" id="ARBA00001974"/>
    </source>
</evidence>
<evidence type="ECO:0000256" key="7">
    <source>
        <dbReference type="ARBA" id="ARBA00022630"/>
    </source>
</evidence>
<evidence type="ECO:0000256" key="26">
    <source>
        <dbReference type="ARBA" id="ARBA00048041"/>
    </source>
</evidence>
<comment type="catalytic activity">
    <reaction evidence="20">
        <text>hypotaurine + NADH + O2 + H(+) = taurine + NAD(+) + H2O</text>
        <dbReference type="Rhea" id="RHEA:74111"/>
        <dbReference type="ChEBI" id="CHEBI:15377"/>
        <dbReference type="ChEBI" id="CHEBI:15378"/>
        <dbReference type="ChEBI" id="CHEBI:15379"/>
        <dbReference type="ChEBI" id="CHEBI:57540"/>
        <dbReference type="ChEBI" id="CHEBI:57853"/>
        <dbReference type="ChEBI" id="CHEBI:57945"/>
        <dbReference type="ChEBI" id="CHEBI:507393"/>
        <dbReference type="EC" id="1.14.13.8"/>
    </reaction>
    <physiologicalReaction direction="left-to-right" evidence="20">
        <dbReference type="Rhea" id="RHEA:74112"/>
    </physiologicalReaction>
</comment>
<comment type="cofactor">
    <cofactor evidence="1 33 34">
        <name>FAD</name>
        <dbReference type="ChEBI" id="CHEBI:57692"/>
    </cofactor>
</comment>
<evidence type="ECO:0000256" key="16">
    <source>
        <dbReference type="ARBA" id="ARBA00023098"/>
    </source>
</evidence>
<keyword evidence="36" id="KW-1185">Reference proteome</keyword>
<keyword evidence="13" id="KW-1133">Transmembrane helix</keyword>
<evidence type="ECO:0000256" key="25">
    <source>
        <dbReference type="ARBA" id="ARBA00047977"/>
    </source>
</evidence>
<keyword evidence="15 33" id="KW-0503">Monooxygenase</keyword>
<comment type="catalytic activity">
    <reaction evidence="24">
        <text>NADPH + O2 + H(+) = H2O2 + NADP(+)</text>
        <dbReference type="Rhea" id="RHEA:11260"/>
        <dbReference type="ChEBI" id="CHEBI:15378"/>
        <dbReference type="ChEBI" id="CHEBI:15379"/>
        <dbReference type="ChEBI" id="CHEBI:16240"/>
        <dbReference type="ChEBI" id="CHEBI:57783"/>
        <dbReference type="ChEBI" id="CHEBI:58349"/>
        <dbReference type="EC" id="1.6.3.1"/>
    </reaction>
    <physiologicalReaction direction="left-to-right" evidence="24">
        <dbReference type="Rhea" id="RHEA:11261"/>
    </physiologicalReaction>
</comment>
<evidence type="ECO:0000256" key="34">
    <source>
        <dbReference type="RuleBase" id="RU361177"/>
    </source>
</evidence>
<dbReference type="Pfam" id="PF00743">
    <property type="entry name" value="FMO-like"/>
    <property type="match status" value="1"/>
</dbReference>
<evidence type="ECO:0000256" key="9">
    <source>
        <dbReference type="ARBA" id="ARBA00022824"/>
    </source>
</evidence>
<evidence type="ECO:0000256" key="23">
    <source>
        <dbReference type="ARBA" id="ARBA00047855"/>
    </source>
</evidence>
<comment type="catalytic activity">
    <reaction evidence="32">
        <text>octan-3-one + NADPH + O2 + H(+) = pentyl propanoate + NADP(+) + H2O</text>
        <dbReference type="Rhea" id="RHEA:54840"/>
        <dbReference type="ChEBI" id="CHEBI:15377"/>
        <dbReference type="ChEBI" id="CHEBI:15378"/>
        <dbReference type="ChEBI" id="CHEBI:15379"/>
        <dbReference type="ChEBI" id="CHEBI:57783"/>
        <dbReference type="ChEBI" id="CHEBI:58349"/>
        <dbReference type="ChEBI" id="CHEBI:80946"/>
        <dbReference type="ChEBI" id="CHEBI:87373"/>
    </reaction>
    <physiologicalReaction direction="left-to-right" evidence="32">
        <dbReference type="Rhea" id="RHEA:54841"/>
    </physiologicalReaction>
</comment>
<evidence type="ECO:0000256" key="3">
    <source>
        <dbReference type="ARBA" id="ARBA00004524"/>
    </source>
</evidence>
<accession>A0A8J1Y201</accession>
<evidence type="ECO:0000256" key="4">
    <source>
        <dbReference type="ARBA" id="ARBA00009183"/>
    </source>
</evidence>
<dbReference type="GO" id="GO:0005789">
    <property type="term" value="C:endoplasmic reticulum membrane"/>
    <property type="evidence" value="ECO:0007669"/>
    <property type="project" value="UniProtKB-SubCell"/>
</dbReference>
<dbReference type="InterPro" id="IPR000960">
    <property type="entry name" value="Flavin_mOase"/>
</dbReference>
<comment type="catalytic activity">
    <reaction evidence="27">
        <text>trimethylamine + NADPH + O2 = trimethylamine N-oxide + NADP(+) + H2O</text>
        <dbReference type="Rhea" id="RHEA:31979"/>
        <dbReference type="ChEBI" id="CHEBI:15377"/>
        <dbReference type="ChEBI" id="CHEBI:15379"/>
        <dbReference type="ChEBI" id="CHEBI:15724"/>
        <dbReference type="ChEBI" id="CHEBI:57783"/>
        <dbReference type="ChEBI" id="CHEBI:58349"/>
        <dbReference type="ChEBI" id="CHEBI:58389"/>
        <dbReference type="EC" id="1.14.13.148"/>
    </reaction>
    <physiologicalReaction direction="left-to-right" evidence="27">
        <dbReference type="Rhea" id="RHEA:31980"/>
    </physiologicalReaction>
</comment>
<comment type="catalytic activity">
    <reaction evidence="22">
        <text>heptan-2-one + NADPH + O2 + H(+) = pentyl acetate + NADP(+) + H2O</text>
        <dbReference type="Rhea" id="RHEA:54836"/>
        <dbReference type="ChEBI" id="CHEBI:5672"/>
        <dbReference type="ChEBI" id="CHEBI:15377"/>
        <dbReference type="ChEBI" id="CHEBI:15378"/>
        <dbReference type="ChEBI" id="CHEBI:15379"/>
        <dbReference type="ChEBI" id="CHEBI:57783"/>
        <dbReference type="ChEBI" id="CHEBI:58349"/>
        <dbReference type="ChEBI" id="CHEBI:87362"/>
    </reaction>
    <physiologicalReaction direction="left-to-right" evidence="22">
        <dbReference type="Rhea" id="RHEA:54837"/>
    </physiologicalReaction>
</comment>
<keyword evidence="8" id="KW-0812">Transmembrane</keyword>
<dbReference type="InterPro" id="IPR020946">
    <property type="entry name" value="Flavin_mOase-like"/>
</dbReference>
<keyword evidence="14 33" id="KW-0560">Oxidoreductase</keyword>
<comment type="function">
    <text evidence="19">Broad spectrum monooxygenase that catalyzes the oxygenation of a wide variety of nitrogen- and sulfur-containing compounds including xenobiotics. Catalyzes the S-oxygenation of hypotaurine to produce taurine, an organic osmolyte involved in cell volume regulation as well as a variety of cytoprotective and developmental processes. In vitro, catalyzes the N-oxygenation of trimethylamine (TMA) to produce trimethylamine N-oxide (TMAO) and could therefore participate to the detoxification of this compound that is generated by the action of gut microbiota from dietary precursors such as choline, choline containing compounds, betaine or L-carnitine.</text>
</comment>
<evidence type="ECO:0000256" key="10">
    <source>
        <dbReference type="ARBA" id="ARBA00022827"/>
    </source>
</evidence>
<evidence type="ECO:0000313" key="36">
    <source>
        <dbReference type="Proteomes" id="UP000749559"/>
    </source>
</evidence>
<dbReference type="PRINTS" id="PR01125">
    <property type="entry name" value="FMOXYGENASE5"/>
</dbReference>
<evidence type="ECO:0000256" key="31">
    <source>
        <dbReference type="ARBA" id="ARBA00049443"/>
    </source>
</evidence>
<dbReference type="EMBL" id="CAIIXF020000004">
    <property type="protein sequence ID" value="CAH1781362.1"/>
    <property type="molecule type" value="Genomic_DNA"/>
</dbReference>
<organism evidence="35 36">
    <name type="scientific">Owenia fusiformis</name>
    <name type="common">Polychaete worm</name>
    <dbReference type="NCBI Taxonomy" id="6347"/>
    <lineage>
        <taxon>Eukaryota</taxon>
        <taxon>Metazoa</taxon>
        <taxon>Spiralia</taxon>
        <taxon>Lophotrochozoa</taxon>
        <taxon>Annelida</taxon>
        <taxon>Polychaeta</taxon>
        <taxon>Sedentaria</taxon>
        <taxon>Canalipalpata</taxon>
        <taxon>Sabellida</taxon>
        <taxon>Oweniida</taxon>
        <taxon>Oweniidae</taxon>
        <taxon>Owenia</taxon>
    </lineage>
</organism>
<evidence type="ECO:0000256" key="8">
    <source>
        <dbReference type="ARBA" id="ARBA00022692"/>
    </source>
</evidence>
<dbReference type="GO" id="GO:0004499">
    <property type="term" value="F:N,N-dimethylaniline monooxygenase activity"/>
    <property type="evidence" value="ECO:0007669"/>
    <property type="project" value="UniProtKB-UniRule"/>
</dbReference>
<keyword evidence="5" id="KW-0488">Methylation</keyword>
<dbReference type="EC" id="1.-.-.-" evidence="34"/>
<keyword evidence="7 33" id="KW-0285">Flavoprotein</keyword>
<comment type="caution">
    <text evidence="35">The sequence shown here is derived from an EMBL/GenBank/DDBJ whole genome shotgun (WGS) entry which is preliminary data.</text>
</comment>
<dbReference type="FunFam" id="3.50.50.60:FF:000159">
    <property type="entry name" value="Dimethylaniline monooxygenase [N-oxide-forming]"/>
    <property type="match status" value="1"/>
</dbReference>
<comment type="catalytic activity">
    <reaction evidence="21">
        <text>hexan-3-one + NADPH + O2 + H(+) = propyl propanoate + NADP(+) + H2O</text>
        <dbReference type="Rhea" id="RHEA:54848"/>
        <dbReference type="ChEBI" id="CHEBI:15377"/>
        <dbReference type="ChEBI" id="CHEBI:15378"/>
        <dbReference type="ChEBI" id="CHEBI:15379"/>
        <dbReference type="ChEBI" id="CHEBI:57783"/>
        <dbReference type="ChEBI" id="CHEBI:58349"/>
        <dbReference type="ChEBI" id="CHEBI:89828"/>
        <dbReference type="ChEBI" id="CHEBI:89891"/>
    </reaction>
    <physiologicalReaction direction="left-to-right" evidence="21">
        <dbReference type="Rhea" id="RHEA:54849"/>
    </physiologicalReaction>
</comment>
<dbReference type="GO" id="GO:0050661">
    <property type="term" value="F:NADP binding"/>
    <property type="evidence" value="ECO:0007669"/>
    <property type="project" value="InterPro"/>
</dbReference>
<keyword evidence="10 33" id="KW-0274">FAD</keyword>
<dbReference type="OrthoDB" id="66881at2759"/>
<proteinExistence type="inferred from homology"/>
<evidence type="ECO:0000256" key="28">
    <source>
        <dbReference type="ARBA" id="ARBA00048459"/>
    </source>
</evidence>
<comment type="catalytic activity">
    <reaction evidence="29">
        <text>(2E)-geranial + NADPH + O2 + H(+) = (1E)-2,6-dimethylhepta-1,5-dien-1-yl formate + NADP(+) + H2O</text>
        <dbReference type="Rhea" id="RHEA:54860"/>
        <dbReference type="ChEBI" id="CHEBI:15377"/>
        <dbReference type="ChEBI" id="CHEBI:15378"/>
        <dbReference type="ChEBI" id="CHEBI:15379"/>
        <dbReference type="ChEBI" id="CHEBI:16980"/>
        <dbReference type="ChEBI" id="CHEBI:57783"/>
        <dbReference type="ChEBI" id="CHEBI:58349"/>
        <dbReference type="ChEBI" id="CHEBI:138375"/>
    </reaction>
    <physiologicalReaction direction="left-to-right" evidence="29">
        <dbReference type="Rhea" id="RHEA:54861"/>
    </physiologicalReaction>
</comment>
<comment type="catalytic activity">
    <reaction evidence="30">
        <text>heptan-4-one + NADPH + O2 + H(+) = propyl butanoate + NADP(+) + H2O</text>
        <dbReference type="Rhea" id="RHEA:54852"/>
        <dbReference type="ChEBI" id="CHEBI:15377"/>
        <dbReference type="ChEBI" id="CHEBI:15378"/>
        <dbReference type="ChEBI" id="CHEBI:15379"/>
        <dbReference type="ChEBI" id="CHEBI:57783"/>
        <dbReference type="ChEBI" id="CHEBI:58349"/>
        <dbReference type="ChEBI" id="CHEBI:89484"/>
        <dbReference type="ChEBI" id="CHEBI:89719"/>
    </reaction>
    <physiologicalReaction direction="left-to-right" evidence="30">
        <dbReference type="Rhea" id="RHEA:54853"/>
    </physiologicalReaction>
</comment>
<dbReference type="Gene3D" id="3.50.50.60">
    <property type="entry name" value="FAD/NAD(P)-binding domain"/>
    <property type="match status" value="2"/>
</dbReference>
<evidence type="ECO:0000256" key="29">
    <source>
        <dbReference type="ARBA" id="ARBA00048989"/>
    </source>
</evidence>
<dbReference type="GO" id="GO:0050660">
    <property type="term" value="F:flavin adenine dinucleotide binding"/>
    <property type="evidence" value="ECO:0007669"/>
    <property type="project" value="InterPro"/>
</dbReference>
<dbReference type="InterPro" id="IPR002257">
    <property type="entry name" value="Flavin_mOase_5"/>
</dbReference>
<evidence type="ECO:0000256" key="32">
    <source>
        <dbReference type="ARBA" id="ARBA00049475"/>
    </source>
</evidence>